<dbReference type="EMBL" id="LAHD01000250">
    <property type="protein sequence ID" value="PHJ90100.1"/>
    <property type="molecule type" value="Genomic_DNA"/>
</dbReference>
<dbReference type="RefSeq" id="WP_099072923.1">
    <property type="nucleotide sequence ID" value="NZ_LAHD01000250.1"/>
</dbReference>
<dbReference type="Proteomes" id="UP000222310">
    <property type="component" value="Unassembled WGS sequence"/>
</dbReference>
<gene>
    <name evidence="1" type="ORF">VF08_37490</name>
</gene>
<organism evidence="1 2">
    <name type="scientific">Nostoc linckia z8</name>
    <dbReference type="NCBI Taxonomy" id="1628746"/>
    <lineage>
        <taxon>Bacteria</taxon>
        <taxon>Bacillati</taxon>
        <taxon>Cyanobacteriota</taxon>
        <taxon>Cyanophyceae</taxon>
        <taxon>Nostocales</taxon>
        <taxon>Nostocaceae</taxon>
        <taxon>Nostoc</taxon>
    </lineage>
</organism>
<dbReference type="AlphaFoldDB" id="A0A9Q5Z446"/>
<name>A0A9Q5Z446_NOSLI</name>
<proteinExistence type="predicted"/>
<protein>
    <submittedName>
        <fullName evidence="1">Uncharacterized protein</fullName>
    </submittedName>
</protein>
<evidence type="ECO:0000313" key="1">
    <source>
        <dbReference type="EMBL" id="PHJ90100.1"/>
    </source>
</evidence>
<dbReference type="GeneID" id="57098086"/>
<evidence type="ECO:0000313" key="2">
    <source>
        <dbReference type="Proteomes" id="UP000222310"/>
    </source>
</evidence>
<reference evidence="1 2" key="1">
    <citation type="submission" date="2015-02" db="EMBL/GenBank/DDBJ databases">
        <title>Nostoc linckia genome annotation.</title>
        <authorList>
            <person name="Zhou Z."/>
        </authorList>
    </citation>
    <scope>NUCLEOTIDE SEQUENCE [LARGE SCALE GENOMIC DNA]</scope>
    <source>
        <strain evidence="2">z8</strain>
    </source>
</reference>
<sequence length="70" mass="7853">MKSLAELIIESSLLLNQIDEHPDYKALLNKGYHPDLNLGDAQTALAYLLRELDPPSIPAPKIFEIEVSHE</sequence>
<accession>A0A9Q5Z446</accession>
<comment type="caution">
    <text evidence="1">The sequence shown here is derived from an EMBL/GenBank/DDBJ whole genome shotgun (WGS) entry which is preliminary data.</text>
</comment>